<evidence type="ECO:0000313" key="1">
    <source>
        <dbReference type="EMBL" id="MCW6036824.1"/>
    </source>
</evidence>
<keyword evidence="2" id="KW-1185">Reference proteome</keyword>
<dbReference type="RefSeq" id="WP_265264642.1">
    <property type="nucleotide sequence ID" value="NZ_JAIHOM010000047.1"/>
</dbReference>
<sequence>MLIPGQNKLAEPEIVAVPRFETLLEQFKQAAIGYIAEGDPAMAARVAETLENEAEVFTKLLEAATVMLQAERRHKNEQIKQMLAWWAKGSNLDAKVADLGLERQTIDPGDPNAFPPVPPEMESDERLQLRYYLAPHAPAAGSRLHYRTEALTLSGRARVLVETPAPGEVVVRYLFEEDEWPAKIKDAQARRTAPGQVEVRMLSRETADGTPSAELLDAARAHFARNDVRPETDEVILDAAEIVPYKIRAKAYIHPGPDSVLTEEDAIARLQAYADQQHALEGEVDPSWVYHYLHEAGAVRIDLLEPLEPVSAEWYQAPWCEAIELEVVTQ</sequence>
<name>A0ABT3L5Q0_9CYAN</name>
<dbReference type="EMBL" id="JAIHOM010000047">
    <property type="protein sequence ID" value="MCW6036824.1"/>
    <property type="molecule type" value="Genomic_DNA"/>
</dbReference>
<comment type="caution">
    <text evidence="1">The sequence shown here is derived from an EMBL/GenBank/DDBJ whole genome shotgun (WGS) entry which is preliminary data.</text>
</comment>
<proteinExistence type="predicted"/>
<protein>
    <submittedName>
        <fullName evidence="1">Baseplate J/gp47 family protein</fullName>
    </submittedName>
</protein>
<dbReference type="Proteomes" id="UP001526426">
    <property type="component" value="Unassembled WGS sequence"/>
</dbReference>
<dbReference type="PIRSF" id="PIRSF020481">
    <property type="entry name" value="BAP"/>
    <property type="match status" value="1"/>
</dbReference>
<organism evidence="1 2">
    <name type="scientific">Spirulina subsalsa FACHB-351</name>
    <dbReference type="NCBI Taxonomy" id="234711"/>
    <lineage>
        <taxon>Bacteria</taxon>
        <taxon>Bacillati</taxon>
        <taxon>Cyanobacteriota</taxon>
        <taxon>Cyanophyceae</taxon>
        <taxon>Spirulinales</taxon>
        <taxon>Spirulinaceae</taxon>
        <taxon>Spirulina</taxon>
    </lineage>
</organism>
<reference evidence="1 2" key="1">
    <citation type="submission" date="2021-08" db="EMBL/GenBank/DDBJ databases">
        <title>Draft genome sequence of Spirulina subsalsa with high tolerance to salinity and hype-accumulation of phycocyanin.</title>
        <authorList>
            <person name="Pei H."/>
            <person name="Jiang L."/>
        </authorList>
    </citation>
    <scope>NUCLEOTIDE SEQUENCE [LARGE SCALE GENOMIC DNA]</scope>
    <source>
        <strain evidence="1 2">FACHB-351</strain>
    </source>
</reference>
<dbReference type="InterPro" id="IPR014507">
    <property type="entry name" value="Baseplate_assembly_J_pred"/>
</dbReference>
<accession>A0ABT3L5Q0</accession>
<gene>
    <name evidence="1" type="ORF">K4A83_11200</name>
</gene>
<evidence type="ECO:0000313" key="2">
    <source>
        <dbReference type="Proteomes" id="UP001526426"/>
    </source>
</evidence>